<protein>
    <recommendedName>
        <fullName evidence="7">Methionine--tRNA ligase</fullName>
        <ecNumber evidence="7">6.1.1.10</ecNumber>
    </recommendedName>
    <alternativeName>
        <fullName evidence="7">Methionyl-tRNA synthetase</fullName>
        <shortName evidence="7">MetRS</shortName>
    </alternativeName>
</protein>
<dbReference type="Proteomes" id="UP000001026">
    <property type="component" value="Chromosome"/>
</dbReference>
<keyword evidence="7" id="KW-0479">Metal-binding</keyword>
<keyword evidence="6 7" id="KW-0030">Aminoacyl-tRNA synthetase</keyword>
<dbReference type="InterPro" id="IPR033911">
    <property type="entry name" value="MetRS_core"/>
</dbReference>
<dbReference type="RefSeq" id="WP_011132501.1">
    <property type="nucleotide sequence ID" value="NC_005072.1"/>
</dbReference>
<evidence type="ECO:0000256" key="6">
    <source>
        <dbReference type="ARBA" id="ARBA00023146"/>
    </source>
</evidence>
<evidence type="ECO:0000256" key="3">
    <source>
        <dbReference type="ARBA" id="ARBA00022741"/>
    </source>
</evidence>
<evidence type="ECO:0000256" key="1">
    <source>
        <dbReference type="ARBA" id="ARBA00003314"/>
    </source>
</evidence>
<dbReference type="Gene3D" id="1.10.730.10">
    <property type="entry name" value="Isoleucyl-tRNA Synthetase, Domain 1"/>
    <property type="match status" value="1"/>
</dbReference>
<name>Q7V1K0_PROMP</name>
<dbReference type="SUPFAM" id="SSF52374">
    <property type="entry name" value="Nucleotidylyl transferase"/>
    <property type="match status" value="1"/>
</dbReference>
<feature type="domain" description="Methionyl-tRNA synthetase anticodon-binding" evidence="9">
    <location>
        <begin position="378"/>
        <end position="486"/>
    </location>
</feature>
<organism evidence="10 11">
    <name type="scientific">Prochlorococcus marinus subsp. pastoris (strain CCMP1986 / NIES-2087 / MED4)</name>
    <dbReference type="NCBI Taxonomy" id="59919"/>
    <lineage>
        <taxon>Bacteria</taxon>
        <taxon>Bacillati</taxon>
        <taxon>Cyanobacteriota</taxon>
        <taxon>Cyanophyceae</taxon>
        <taxon>Synechococcales</taxon>
        <taxon>Prochlorococcaceae</taxon>
        <taxon>Prochlorococcus</taxon>
    </lineage>
</organism>
<keyword evidence="7" id="KW-0963">Cytoplasm</keyword>
<evidence type="ECO:0000256" key="4">
    <source>
        <dbReference type="ARBA" id="ARBA00022840"/>
    </source>
</evidence>
<feature type="binding site" evidence="7">
    <location>
        <position position="128"/>
    </location>
    <ligand>
        <name>Zn(2+)</name>
        <dbReference type="ChEBI" id="CHEBI:29105"/>
    </ligand>
</feature>
<keyword evidence="3 7" id="KW-0547">Nucleotide-binding</keyword>
<dbReference type="GO" id="GO:0004825">
    <property type="term" value="F:methionine-tRNA ligase activity"/>
    <property type="evidence" value="ECO:0007669"/>
    <property type="project" value="UniProtKB-UniRule"/>
</dbReference>
<dbReference type="EC" id="6.1.1.10" evidence="7"/>
<dbReference type="PANTHER" id="PTHR43326:SF1">
    <property type="entry name" value="METHIONINE--TRNA LIGASE, MITOCHONDRIAL"/>
    <property type="match status" value="1"/>
</dbReference>
<dbReference type="Gene3D" id="3.40.50.620">
    <property type="entry name" value="HUPs"/>
    <property type="match status" value="1"/>
</dbReference>
<dbReference type="GO" id="GO:0005524">
    <property type="term" value="F:ATP binding"/>
    <property type="evidence" value="ECO:0007669"/>
    <property type="project" value="UniProtKB-UniRule"/>
</dbReference>
<sequence length="511" mass="59115">MSFVITTPLYYVNDKPHLGSIYTTLICDSIARYKRLTGADVIFITGVDEHGLKIQRTAKNKGVEPQFHCDEISDIFKQNWKNWDITHNKFVRTSSQKHEYIVKEFYNRVKKSDDIYMGVQKGWYCVGCEEFKDNPDNSPTHKCPIHQKTLEWKNEENLFFKLSKYQSQIEELIKEPAFIQPKERRNEIINFVSKGLKDFSISRTNVSWGISVPDIDNHTFYVWFDALLGYVSAISLDMKEPSLDESIDNGWPADIHLIGKDILRFHAVYWPAMLISAGMKVPKKVYGHGFLTREGQKMGKSLGNVLDPDILLSKYGKEAVRWYLLKDITLGQDGDFQNKRFVDIINNDLANTIGNLLNRTSSMSRKWFDNRVPSNEMLSKDNSLELYAKKTVENYFRHFNSYELDLAANVILSLAINTNLYLNEKQPWTLIKDEKNIPLVSNIIYNVLESTRIVGLLLLPILPNLSSKIDQQLGLLYNEKGSWKKQLDWGKLIHESILPAPNPVIEKLEYE</sequence>
<keyword evidence="7" id="KW-0862">Zinc</keyword>
<feature type="binding site" evidence="7">
    <location>
        <position position="146"/>
    </location>
    <ligand>
        <name>Zn(2+)</name>
        <dbReference type="ChEBI" id="CHEBI:29105"/>
    </ligand>
</feature>
<evidence type="ECO:0000313" key="10">
    <source>
        <dbReference type="EMBL" id="CAE19326.1"/>
    </source>
</evidence>
<comment type="caution">
    <text evidence="7">Lacks conserved residue(s) required for the propagation of feature annotation.</text>
</comment>
<keyword evidence="2 7" id="KW-0436">Ligase</keyword>
<dbReference type="OrthoDB" id="9810191at2"/>
<dbReference type="PRINTS" id="PR01041">
    <property type="entry name" value="TRNASYNTHMET"/>
</dbReference>
<proteinExistence type="inferred from homology"/>
<keyword evidence="5 7" id="KW-0648">Protein biosynthesis</keyword>
<dbReference type="CDD" id="cd00814">
    <property type="entry name" value="MetRS_core"/>
    <property type="match status" value="1"/>
</dbReference>
<reference evidence="10 11" key="1">
    <citation type="journal article" date="2003" name="Nature">
        <title>Genome divergence in two Prochlorococcus ecotypes reflects oceanic niche differentiation.</title>
        <authorList>
            <person name="Rocap G."/>
            <person name="Larimer F.W."/>
            <person name="Lamerdin J.E."/>
            <person name="Malfatti S."/>
            <person name="Chain P."/>
            <person name="Ahlgren N.A."/>
            <person name="Arellano A."/>
            <person name="Coleman M."/>
            <person name="Hauser L."/>
            <person name="Hess W.R."/>
            <person name="Johnson Z.I."/>
            <person name="Land M.L."/>
            <person name="Lindell D."/>
            <person name="Post A.F."/>
            <person name="Regala W."/>
            <person name="Shah M."/>
            <person name="Shaw S.L."/>
            <person name="Steglich C."/>
            <person name="Sullivan M.B."/>
            <person name="Ting C.S."/>
            <person name="Tolonen A."/>
            <person name="Webb E.A."/>
            <person name="Zinser E.R."/>
            <person name="Chisholm S.W."/>
        </authorList>
    </citation>
    <scope>NUCLEOTIDE SEQUENCE [LARGE SCALE GENOMIC DNA]</scope>
    <source>
        <strain evidence="11">CCMP1986 / NIES-2087 / MED4</strain>
    </source>
</reference>
<evidence type="ECO:0000256" key="2">
    <source>
        <dbReference type="ARBA" id="ARBA00022598"/>
    </source>
</evidence>
<dbReference type="STRING" id="59919.PMM0867"/>
<dbReference type="NCBIfam" id="TIGR00398">
    <property type="entry name" value="metG"/>
    <property type="match status" value="1"/>
</dbReference>
<accession>Q7V1K0</accession>
<dbReference type="GO" id="GO:0006431">
    <property type="term" value="P:methionyl-tRNA aminoacylation"/>
    <property type="evidence" value="ECO:0007669"/>
    <property type="project" value="UniProtKB-UniRule"/>
</dbReference>
<dbReference type="InterPro" id="IPR023457">
    <property type="entry name" value="Met-tRNA_synth_2"/>
</dbReference>
<feature type="domain" description="Methionyl/Leucyl tRNA synthetase" evidence="8">
    <location>
        <begin position="141"/>
        <end position="360"/>
    </location>
</feature>
<comment type="catalytic activity">
    <reaction evidence="7">
        <text>tRNA(Met) + L-methionine + ATP = L-methionyl-tRNA(Met) + AMP + diphosphate</text>
        <dbReference type="Rhea" id="RHEA:13481"/>
        <dbReference type="Rhea" id="RHEA-COMP:9667"/>
        <dbReference type="Rhea" id="RHEA-COMP:9698"/>
        <dbReference type="ChEBI" id="CHEBI:30616"/>
        <dbReference type="ChEBI" id="CHEBI:33019"/>
        <dbReference type="ChEBI" id="CHEBI:57844"/>
        <dbReference type="ChEBI" id="CHEBI:78442"/>
        <dbReference type="ChEBI" id="CHEBI:78530"/>
        <dbReference type="ChEBI" id="CHEBI:456215"/>
        <dbReference type="EC" id="6.1.1.10"/>
    </reaction>
</comment>
<feature type="binding site" evidence="7">
    <location>
        <position position="125"/>
    </location>
    <ligand>
        <name>Zn(2+)</name>
        <dbReference type="ChEBI" id="CHEBI:29105"/>
    </ligand>
</feature>
<dbReference type="HAMAP" id="MF_01228">
    <property type="entry name" value="Met_tRNA_synth_type2"/>
    <property type="match status" value="1"/>
</dbReference>
<dbReference type="AlphaFoldDB" id="Q7V1K0"/>
<dbReference type="Pfam" id="PF19303">
    <property type="entry name" value="Anticodon_3"/>
    <property type="match status" value="1"/>
</dbReference>
<dbReference type="PANTHER" id="PTHR43326">
    <property type="entry name" value="METHIONYL-TRNA SYNTHETASE"/>
    <property type="match status" value="1"/>
</dbReference>
<dbReference type="InterPro" id="IPR009080">
    <property type="entry name" value="tRNAsynth_Ia_anticodon-bd"/>
</dbReference>
<feature type="binding site" evidence="7">
    <location>
        <position position="143"/>
    </location>
    <ligand>
        <name>Zn(2+)</name>
        <dbReference type="ChEBI" id="CHEBI:29105"/>
    </ligand>
</feature>
<comment type="subcellular location">
    <subcellularLocation>
        <location evidence="7">Cytoplasm</location>
    </subcellularLocation>
</comment>
<dbReference type="InterPro" id="IPR014729">
    <property type="entry name" value="Rossmann-like_a/b/a_fold"/>
</dbReference>
<evidence type="ECO:0000256" key="5">
    <source>
        <dbReference type="ARBA" id="ARBA00022917"/>
    </source>
</evidence>
<gene>
    <name evidence="7 10" type="primary">metG</name>
    <name evidence="10" type="ordered locus">PMM0867</name>
</gene>
<dbReference type="CDD" id="cd07957">
    <property type="entry name" value="Anticodon_Ia_Met"/>
    <property type="match status" value="1"/>
</dbReference>
<dbReference type="GO" id="GO:0046872">
    <property type="term" value="F:metal ion binding"/>
    <property type="evidence" value="ECO:0007669"/>
    <property type="project" value="UniProtKB-KW"/>
</dbReference>
<comment type="similarity">
    <text evidence="7">Belongs to the class-I aminoacyl-tRNA synthetase family. MetG type 2A subfamily.</text>
</comment>
<dbReference type="eggNOG" id="COG0143">
    <property type="taxonomic scope" value="Bacteria"/>
</dbReference>
<keyword evidence="4 7" id="KW-0067">ATP-binding</keyword>
<dbReference type="EMBL" id="BX548174">
    <property type="protein sequence ID" value="CAE19326.1"/>
    <property type="molecule type" value="Genomic_DNA"/>
</dbReference>
<comment type="subunit">
    <text evidence="7">Monomer.</text>
</comment>
<evidence type="ECO:0000256" key="7">
    <source>
        <dbReference type="HAMAP-Rule" id="MF_01228"/>
    </source>
</evidence>
<comment type="cofactor">
    <cofactor evidence="7">
        <name>Zn(2+)</name>
        <dbReference type="ChEBI" id="CHEBI:29105"/>
    </cofactor>
    <text evidence="7">Binds 1 zinc ion per subunit.</text>
</comment>
<dbReference type="HOGENOM" id="CLU_009710_9_4_3"/>
<dbReference type="SUPFAM" id="SSF47323">
    <property type="entry name" value="Anticodon-binding domain of a subclass of class I aminoacyl-tRNA synthetases"/>
    <property type="match status" value="1"/>
</dbReference>
<dbReference type="KEGG" id="pmm:PMM0867"/>
<dbReference type="InterPro" id="IPR014758">
    <property type="entry name" value="Met-tRNA_synth"/>
</dbReference>
<dbReference type="Pfam" id="PF09334">
    <property type="entry name" value="tRNA-synt_1g"/>
    <property type="match status" value="1"/>
</dbReference>
<feature type="short sequence motif" description="'HIGH' region" evidence="7">
    <location>
        <begin position="10"/>
        <end position="20"/>
    </location>
</feature>
<evidence type="ECO:0000259" key="9">
    <source>
        <dbReference type="Pfam" id="PF19303"/>
    </source>
</evidence>
<evidence type="ECO:0000313" key="11">
    <source>
        <dbReference type="Proteomes" id="UP000001026"/>
    </source>
</evidence>
<feature type="short sequence motif" description="'KMSKS' region" evidence="7">
    <location>
        <begin position="297"/>
        <end position="301"/>
    </location>
</feature>
<comment type="function">
    <text evidence="1 7">Is required not only for elongation of protein synthesis but also for the initiation of all mRNA translation through initiator tRNA(fMet) aminoacylation.</text>
</comment>
<dbReference type="InterPro" id="IPR041872">
    <property type="entry name" value="Anticodon_Met"/>
</dbReference>
<dbReference type="GO" id="GO:0005737">
    <property type="term" value="C:cytoplasm"/>
    <property type="evidence" value="ECO:0007669"/>
    <property type="project" value="UniProtKB-SubCell"/>
</dbReference>
<evidence type="ECO:0000259" key="8">
    <source>
        <dbReference type="Pfam" id="PF09334"/>
    </source>
</evidence>
<dbReference type="Gene3D" id="2.170.220.10">
    <property type="match status" value="1"/>
</dbReference>
<dbReference type="InterPro" id="IPR015413">
    <property type="entry name" value="Methionyl/Leucyl_tRNA_Synth"/>
</dbReference>